<sequence>MERGNQTGGRAGGPVRAGLSRLLFHCLPRPWAQLLLLYLLTFGILLPLLCHRRRHSRYFWRTAHLPRLTADSMEHSRARGQEAVRYFQETELHEEGSALPHPPGPQLVVAIITTVRWQGSEYHYYLQVAAEFHRLLRGCHWCRGHRLFACNVHTRPQEHWEALAAARLIPVVQRFGVGGEADSSGNRFEKEKQDYVYCLRQALLIFSPQHVLLVEDDALPRHDFFEVLEDLLERRLATPHARDALYVKLYHPERLQGYLNPEPMRILEWAGLGAFCGTLFASLYRLLTGRHSALTFAFLAVFAMLVAELGGRHYLLEARRLSPQLYALVPATECCTPAMLYSAPAAKRVLTYLEGVQCRSGYAKDTALYALLRQRGEWAYALEPNLVSHIGLYSTLRGVIAQPSL</sequence>
<keyword evidence="1" id="KW-1133">Transmembrane helix</keyword>
<dbReference type="InterPro" id="IPR029675">
    <property type="entry name" value="PGAP4"/>
</dbReference>
<dbReference type="OMA" id="YWNPCSF"/>
<gene>
    <name evidence="2" type="ORF">scyTo_0022859</name>
</gene>
<evidence type="ECO:0000313" key="3">
    <source>
        <dbReference type="Proteomes" id="UP000288216"/>
    </source>
</evidence>
<feature type="transmembrane region" description="Helical" evidence="1">
    <location>
        <begin position="31"/>
        <end position="50"/>
    </location>
</feature>
<evidence type="ECO:0008006" key="4">
    <source>
        <dbReference type="Google" id="ProtNLM"/>
    </source>
</evidence>
<feature type="transmembrane region" description="Helical" evidence="1">
    <location>
        <begin position="293"/>
        <end position="311"/>
    </location>
</feature>
<keyword evidence="1" id="KW-0812">Transmembrane</keyword>
<dbReference type="PANTHER" id="PTHR31410:SF1">
    <property type="entry name" value="POST-GPI ATTACHMENT TO PROTEINS FACTOR 4"/>
    <property type="match status" value="1"/>
</dbReference>
<comment type="caution">
    <text evidence="2">The sequence shown here is derived from an EMBL/GenBank/DDBJ whole genome shotgun (WGS) entry which is preliminary data.</text>
</comment>
<dbReference type="GO" id="GO:0006506">
    <property type="term" value="P:GPI anchor biosynthetic process"/>
    <property type="evidence" value="ECO:0007669"/>
    <property type="project" value="InterPro"/>
</dbReference>
<evidence type="ECO:0000256" key="1">
    <source>
        <dbReference type="SAM" id="Phobius"/>
    </source>
</evidence>
<dbReference type="GO" id="GO:0016757">
    <property type="term" value="F:glycosyltransferase activity"/>
    <property type="evidence" value="ECO:0007669"/>
    <property type="project" value="InterPro"/>
</dbReference>
<dbReference type="EMBL" id="BFAA01024511">
    <property type="protein sequence ID" value="GCB82030.1"/>
    <property type="molecule type" value="Genomic_DNA"/>
</dbReference>
<dbReference type="PANTHER" id="PTHR31410">
    <property type="entry name" value="TRANSMEMBRANE PROTEIN 246"/>
    <property type="match status" value="1"/>
</dbReference>
<dbReference type="GO" id="GO:0000139">
    <property type="term" value="C:Golgi membrane"/>
    <property type="evidence" value="ECO:0007669"/>
    <property type="project" value="InterPro"/>
</dbReference>
<organism evidence="2 3">
    <name type="scientific">Scyliorhinus torazame</name>
    <name type="common">Cloudy catshark</name>
    <name type="synonym">Catulus torazame</name>
    <dbReference type="NCBI Taxonomy" id="75743"/>
    <lineage>
        <taxon>Eukaryota</taxon>
        <taxon>Metazoa</taxon>
        <taxon>Chordata</taxon>
        <taxon>Craniata</taxon>
        <taxon>Vertebrata</taxon>
        <taxon>Chondrichthyes</taxon>
        <taxon>Elasmobranchii</taxon>
        <taxon>Galeomorphii</taxon>
        <taxon>Galeoidea</taxon>
        <taxon>Carcharhiniformes</taxon>
        <taxon>Scyliorhinidae</taxon>
        <taxon>Scyliorhinus</taxon>
    </lineage>
</organism>
<name>A0A401Q9I1_SCYTO</name>
<protein>
    <recommendedName>
        <fullName evidence="4">Transmembrane protein 246</fullName>
    </recommendedName>
</protein>
<dbReference type="CDD" id="cd22190">
    <property type="entry name" value="PGAP4"/>
    <property type="match status" value="1"/>
</dbReference>
<dbReference type="Proteomes" id="UP000288216">
    <property type="component" value="Unassembled WGS sequence"/>
</dbReference>
<dbReference type="OrthoDB" id="2016523at2759"/>
<evidence type="ECO:0000313" key="2">
    <source>
        <dbReference type="EMBL" id="GCB82030.1"/>
    </source>
</evidence>
<feature type="transmembrane region" description="Helical" evidence="1">
    <location>
        <begin position="266"/>
        <end position="287"/>
    </location>
</feature>
<dbReference type="AlphaFoldDB" id="A0A401Q9I1"/>
<keyword evidence="3" id="KW-1185">Reference proteome</keyword>
<reference evidence="2 3" key="1">
    <citation type="journal article" date="2018" name="Nat. Ecol. Evol.">
        <title>Shark genomes provide insights into elasmobranch evolution and the origin of vertebrates.</title>
        <authorList>
            <person name="Hara Y"/>
            <person name="Yamaguchi K"/>
            <person name="Onimaru K"/>
            <person name="Kadota M"/>
            <person name="Koyanagi M"/>
            <person name="Keeley SD"/>
            <person name="Tatsumi K"/>
            <person name="Tanaka K"/>
            <person name="Motone F"/>
            <person name="Kageyama Y"/>
            <person name="Nozu R"/>
            <person name="Adachi N"/>
            <person name="Nishimura O"/>
            <person name="Nakagawa R"/>
            <person name="Tanegashima C"/>
            <person name="Kiyatake I"/>
            <person name="Matsumoto R"/>
            <person name="Murakumo K"/>
            <person name="Nishida K"/>
            <person name="Terakita A"/>
            <person name="Kuratani S"/>
            <person name="Sato K"/>
            <person name="Hyodo S Kuraku.S."/>
        </authorList>
    </citation>
    <scope>NUCLEOTIDE SEQUENCE [LARGE SCALE GENOMIC DNA]</scope>
</reference>
<accession>A0A401Q9I1</accession>
<keyword evidence="1" id="KW-0472">Membrane</keyword>
<proteinExistence type="predicted"/>